<keyword evidence="3" id="KW-1185">Reference proteome</keyword>
<feature type="transmembrane region" description="Helical" evidence="1">
    <location>
        <begin position="21"/>
        <end position="39"/>
    </location>
</feature>
<gene>
    <name evidence="2" type="ORF">ACFPO9_26820</name>
</gene>
<keyword evidence="1" id="KW-0812">Transmembrane</keyword>
<sequence length="55" mass="6656">MDYQFARTVRYLGRYYQRLPREGRIVVACMAVLLLWMQAEYFGETLGKTLYYLTH</sequence>
<keyword evidence="1" id="KW-0472">Membrane</keyword>
<keyword evidence="1" id="KW-1133">Transmembrane helix</keyword>
<reference evidence="3" key="1">
    <citation type="journal article" date="2019" name="Int. J. Syst. Evol. Microbiol.">
        <title>The Global Catalogue of Microorganisms (GCM) 10K type strain sequencing project: providing services to taxonomists for standard genome sequencing and annotation.</title>
        <authorList>
            <consortium name="The Broad Institute Genomics Platform"/>
            <consortium name="The Broad Institute Genome Sequencing Center for Infectious Disease"/>
            <person name="Wu L."/>
            <person name="Ma J."/>
        </authorList>
    </citation>
    <scope>NUCLEOTIDE SEQUENCE [LARGE SCALE GENOMIC DNA]</scope>
    <source>
        <strain evidence="3">CGMCC 4.5798</strain>
    </source>
</reference>
<evidence type="ECO:0000256" key="1">
    <source>
        <dbReference type="SAM" id="Phobius"/>
    </source>
</evidence>
<evidence type="ECO:0008006" key="4">
    <source>
        <dbReference type="Google" id="ProtNLM"/>
    </source>
</evidence>
<dbReference type="Proteomes" id="UP001596086">
    <property type="component" value="Unassembled WGS sequence"/>
</dbReference>
<comment type="caution">
    <text evidence="2">The sequence shown here is derived from an EMBL/GenBank/DDBJ whole genome shotgun (WGS) entry which is preliminary data.</text>
</comment>
<dbReference type="EMBL" id="JBHSMZ010000026">
    <property type="protein sequence ID" value="MFC5552146.1"/>
    <property type="molecule type" value="Genomic_DNA"/>
</dbReference>
<accession>A0ABW0S581</accession>
<protein>
    <recommendedName>
        <fullName evidence="4">Transposase</fullName>
    </recommendedName>
</protein>
<evidence type="ECO:0000313" key="3">
    <source>
        <dbReference type="Proteomes" id="UP001596086"/>
    </source>
</evidence>
<name>A0ABW0S581_9BURK</name>
<evidence type="ECO:0000313" key="2">
    <source>
        <dbReference type="EMBL" id="MFC5552146.1"/>
    </source>
</evidence>
<organism evidence="2 3">
    <name type="scientific">Massilia aerilata</name>
    <dbReference type="NCBI Taxonomy" id="453817"/>
    <lineage>
        <taxon>Bacteria</taxon>
        <taxon>Pseudomonadati</taxon>
        <taxon>Pseudomonadota</taxon>
        <taxon>Betaproteobacteria</taxon>
        <taxon>Burkholderiales</taxon>
        <taxon>Oxalobacteraceae</taxon>
        <taxon>Telluria group</taxon>
        <taxon>Massilia</taxon>
    </lineage>
</organism>
<proteinExistence type="predicted"/>
<dbReference type="RefSeq" id="WP_379777331.1">
    <property type="nucleotide sequence ID" value="NZ_JBHSMZ010000026.1"/>
</dbReference>